<evidence type="ECO:0000313" key="1">
    <source>
        <dbReference type="EMBL" id="MBC2652227.1"/>
    </source>
</evidence>
<reference evidence="1 2" key="1">
    <citation type="submission" date="2020-08" db="EMBL/GenBank/DDBJ databases">
        <title>The genome sequence of Novosphingobium flavum 4Y4.</title>
        <authorList>
            <person name="Liu Y."/>
        </authorList>
    </citation>
    <scope>NUCLEOTIDE SEQUENCE [LARGE SCALE GENOMIC DNA]</scope>
    <source>
        <strain evidence="1 2">4Y4</strain>
    </source>
</reference>
<dbReference type="RefSeq" id="WP_185683644.1">
    <property type="nucleotide sequence ID" value="NZ_JACLAU010000016.1"/>
</dbReference>
<dbReference type="Proteomes" id="UP000520156">
    <property type="component" value="Unassembled WGS sequence"/>
</dbReference>
<dbReference type="AlphaFoldDB" id="A0A7X1F890"/>
<accession>A0A7X1F890</accession>
<gene>
    <name evidence="1" type="ORF">H7F49_10960</name>
</gene>
<name>A0A7X1F890_9SPHN</name>
<dbReference type="EMBL" id="JACLAU010000016">
    <property type="protein sequence ID" value="MBC2652227.1"/>
    <property type="molecule type" value="Genomic_DNA"/>
</dbReference>
<evidence type="ECO:0000313" key="2">
    <source>
        <dbReference type="Proteomes" id="UP000520156"/>
    </source>
</evidence>
<sequence>MSANGTWNVTVQTPMGAQSGTISVTIEGSAFSGAFTSPMMGTLPVENGQIDGDQLTWTMAMTSPMPMKLDGEATVSGDTMTGKVKAGVFGSMALSGTRA</sequence>
<protein>
    <submittedName>
        <fullName evidence="1">Uncharacterized protein</fullName>
    </submittedName>
</protein>
<keyword evidence="2" id="KW-1185">Reference proteome</keyword>
<proteinExistence type="predicted"/>
<comment type="caution">
    <text evidence="1">The sequence shown here is derived from an EMBL/GenBank/DDBJ whole genome shotgun (WGS) entry which is preliminary data.</text>
</comment>
<organism evidence="1 2">
    <name type="scientific">Novosphingobium aerophilum</name>
    <dbReference type="NCBI Taxonomy" id="2839843"/>
    <lineage>
        <taxon>Bacteria</taxon>
        <taxon>Pseudomonadati</taxon>
        <taxon>Pseudomonadota</taxon>
        <taxon>Alphaproteobacteria</taxon>
        <taxon>Sphingomonadales</taxon>
        <taxon>Sphingomonadaceae</taxon>
        <taxon>Novosphingobium</taxon>
    </lineage>
</organism>